<feature type="transmembrane region" description="Helical" evidence="1">
    <location>
        <begin position="12"/>
        <end position="30"/>
    </location>
</feature>
<keyword evidence="3" id="KW-1185">Reference proteome</keyword>
<feature type="transmembrane region" description="Helical" evidence="1">
    <location>
        <begin position="68"/>
        <end position="93"/>
    </location>
</feature>
<comment type="caution">
    <text evidence="2">The sequence shown here is derived from an EMBL/GenBank/DDBJ whole genome shotgun (WGS) entry which is preliminary data.</text>
</comment>
<proteinExistence type="predicted"/>
<reference evidence="2 3" key="1">
    <citation type="submission" date="2018-09" db="EMBL/GenBank/DDBJ databases">
        <title>Genomic Encyclopedia of Archaeal and Bacterial Type Strains, Phase II (KMG-II): from individual species to whole genera.</title>
        <authorList>
            <person name="Goeker M."/>
        </authorList>
    </citation>
    <scope>NUCLEOTIDE SEQUENCE [LARGE SCALE GENOMIC DNA]</scope>
    <source>
        <strain evidence="2 3">DSM 13151</strain>
    </source>
</reference>
<feature type="transmembrane region" description="Helical" evidence="1">
    <location>
        <begin position="37"/>
        <end position="56"/>
    </location>
</feature>
<evidence type="ECO:0000313" key="3">
    <source>
        <dbReference type="Proteomes" id="UP000283805"/>
    </source>
</evidence>
<evidence type="ECO:0000313" key="2">
    <source>
        <dbReference type="EMBL" id="RKD95405.1"/>
    </source>
</evidence>
<accession>A0A419WIV7</accession>
<dbReference type="EMBL" id="RAPO01000002">
    <property type="protein sequence ID" value="RKD95405.1"/>
    <property type="molecule type" value="Genomic_DNA"/>
</dbReference>
<keyword evidence="1" id="KW-0472">Membrane</keyword>
<keyword evidence="1" id="KW-0812">Transmembrane</keyword>
<dbReference type="AlphaFoldDB" id="A0A419WIV7"/>
<gene>
    <name evidence="2" type="ORF">ATJ93_2259</name>
</gene>
<keyword evidence="1" id="KW-1133">Transmembrane helix</keyword>
<dbReference type="RefSeq" id="WP_120244681.1">
    <property type="nucleotide sequence ID" value="NZ_RAPO01000002.1"/>
</dbReference>
<protein>
    <submittedName>
        <fullName evidence="2">Uncharacterized protein</fullName>
    </submittedName>
</protein>
<dbReference type="OrthoDB" id="327225at2157"/>
<sequence length="102" mass="11206">MLDWIGAPSNLARPVVIGTGLLQLVVLKSYYRPQRGWRYIVTAIFCWLGFELVLATEAGSVVPAPSRLRLSLAALLLIGFLFCYVVEFVAIGLEPVRNGQNG</sequence>
<dbReference type="Proteomes" id="UP000283805">
    <property type="component" value="Unassembled WGS sequence"/>
</dbReference>
<name>A0A419WIV7_9EURY</name>
<evidence type="ECO:0000256" key="1">
    <source>
        <dbReference type="SAM" id="Phobius"/>
    </source>
</evidence>
<organism evidence="2 3">
    <name type="scientific">Halopiger aswanensis</name>
    <dbReference type="NCBI Taxonomy" id="148449"/>
    <lineage>
        <taxon>Archaea</taxon>
        <taxon>Methanobacteriati</taxon>
        <taxon>Methanobacteriota</taxon>
        <taxon>Stenosarchaea group</taxon>
        <taxon>Halobacteria</taxon>
        <taxon>Halobacteriales</taxon>
        <taxon>Natrialbaceae</taxon>
        <taxon>Halopiger</taxon>
    </lineage>
</organism>